<proteinExistence type="inferred from homology"/>
<evidence type="ECO:0000313" key="6">
    <source>
        <dbReference type="EMBL" id="RXZ88137.1"/>
    </source>
</evidence>
<accession>A0A4Q2M9Q9</accession>
<dbReference type="OrthoDB" id="63946at2"/>
<dbReference type="GO" id="GO:0030288">
    <property type="term" value="C:outer membrane-bounded periplasmic space"/>
    <property type="evidence" value="ECO:0007669"/>
    <property type="project" value="TreeGrafter"/>
</dbReference>
<dbReference type="Pfam" id="PF01497">
    <property type="entry name" value="Peripla_BP_2"/>
    <property type="match status" value="1"/>
</dbReference>
<evidence type="ECO:0000256" key="4">
    <source>
        <dbReference type="ARBA" id="ARBA00022729"/>
    </source>
</evidence>
<organism evidence="6 7">
    <name type="scientific">Agromyces atrinae</name>
    <dbReference type="NCBI Taxonomy" id="592376"/>
    <lineage>
        <taxon>Bacteria</taxon>
        <taxon>Bacillati</taxon>
        <taxon>Actinomycetota</taxon>
        <taxon>Actinomycetes</taxon>
        <taxon>Micrococcales</taxon>
        <taxon>Microbacteriaceae</taxon>
        <taxon>Agromyces</taxon>
    </lineage>
</organism>
<feature type="domain" description="Fe/B12 periplasmic-binding" evidence="5">
    <location>
        <begin position="107"/>
        <end position="373"/>
    </location>
</feature>
<protein>
    <submittedName>
        <fullName evidence="6">Iron ABC transporter substrate-binding protein</fullName>
    </submittedName>
</protein>
<reference evidence="6 7" key="1">
    <citation type="submission" date="2019-01" db="EMBL/GenBank/DDBJ databases">
        <title>Agromyces.</title>
        <authorList>
            <person name="Li J."/>
        </authorList>
    </citation>
    <scope>NUCLEOTIDE SEQUENCE [LARGE SCALE GENOMIC DNA]</scope>
    <source>
        <strain evidence="6 7">DSM 23870</strain>
    </source>
</reference>
<dbReference type="EMBL" id="SDPM01000001">
    <property type="protein sequence ID" value="RXZ88137.1"/>
    <property type="molecule type" value="Genomic_DNA"/>
</dbReference>
<gene>
    <name evidence="6" type="ORF">ESP50_02835</name>
</gene>
<comment type="similarity">
    <text evidence="2">Belongs to the bacterial solute-binding protein 8 family.</text>
</comment>
<dbReference type="SUPFAM" id="SSF53807">
    <property type="entry name" value="Helical backbone' metal receptor"/>
    <property type="match status" value="1"/>
</dbReference>
<sequence length="373" mass="39220">MPEASAARISHGLSLDKGTLLRLAFPWLRPAGCPSVALRHPSPRIGAPVVKSALRPSLSALTIAVVGVLALASCASTEAAEPAATTASTVTIEDNHGSIEVPVNPERLVALDNTTFQTLSDWGVEVVAAPKPLMYDLWPSLVGDDVLDVGLHREPDIEAIVEADPDLIIGGYRFSEIYADLTAIQPATIEINARDGEDHASELKRQVAILGQIFDRDDEAQQIADDFDAAIADAKAAYNGTDSVIGLITSGGEIAYAAPGDGRGVGTLFPTLDLVPAIEQAAEDTSHGDDISVEAIAAANPEWLVVLDRDGAFNEEGYVPAKELIEGSEALANVPAVQKGQVVYLDPNFYLDESIQAYTALYAAVAEAFGAAK</sequence>
<evidence type="ECO:0000256" key="2">
    <source>
        <dbReference type="ARBA" id="ARBA00008814"/>
    </source>
</evidence>
<evidence type="ECO:0000256" key="1">
    <source>
        <dbReference type="ARBA" id="ARBA00004196"/>
    </source>
</evidence>
<keyword evidence="7" id="KW-1185">Reference proteome</keyword>
<dbReference type="PANTHER" id="PTHR30532:SF28">
    <property type="entry name" value="PETROBACTIN-BINDING PROTEIN YCLQ"/>
    <property type="match status" value="1"/>
</dbReference>
<evidence type="ECO:0000313" key="7">
    <source>
        <dbReference type="Proteomes" id="UP000292686"/>
    </source>
</evidence>
<evidence type="ECO:0000256" key="3">
    <source>
        <dbReference type="ARBA" id="ARBA00022448"/>
    </source>
</evidence>
<dbReference type="InterPro" id="IPR051313">
    <property type="entry name" value="Bact_iron-sidero_bind"/>
</dbReference>
<dbReference type="GO" id="GO:1901678">
    <property type="term" value="P:iron coordination entity transport"/>
    <property type="evidence" value="ECO:0007669"/>
    <property type="project" value="UniProtKB-ARBA"/>
</dbReference>
<evidence type="ECO:0000259" key="5">
    <source>
        <dbReference type="PROSITE" id="PS50983"/>
    </source>
</evidence>
<name>A0A4Q2M9Q9_9MICO</name>
<dbReference type="AlphaFoldDB" id="A0A4Q2M9Q9"/>
<keyword evidence="3" id="KW-0813">Transport</keyword>
<comment type="caution">
    <text evidence="6">The sequence shown here is derived from an EMBL/GenBank/DDBJ whole genome shotgun (WGS) entry which is preliminary data.</text>
</comment>
<comment type="subcellular location">
    <subcellularLocation>
        <location evidence="1">Cell envelope</location>
    </subcellularLocation>
</comment>
<keyword evidence="4" id="KW-0732">Signal</keyword>
<dbReference type="PROSITE" id="PS50983">
    <property type="entry name" value="FE_B12_PBP"/>
    <property type="match status" value="1"/>
</dbReference>
<dbReference type="InterPro" id="IPR002491">
    <property type="entry name" value="ABC_transptr_periplasmic_BD"/>
</dbReference>
<dbReference type="PANTHER" id="PTHR30532">
    <property type="entry name" value="IRON III DICITRATE-BINDING PERIPLASMIC PROTEIN"/>
    <property type="match status" value="1"/>
</dbReference>
<dbReference type="Gene3D" id="3.40.50.1980">
    <property type="entry name" value="Nitrogenase molybdenum iron protein domain"/>
    <property type="match status" value="2"/>
</dbReference>
<dbReference type="Proteomes" id="UP000292686">
    <property type="component" value="Unassembled WGS sequence"/>
</dbReference>